<evidence type="ECO:0000259" key="9">
    <source>
        <dbReference type="PROSITE" id="PS50089"/>
    </source>
</evidence>
<evidence type="ECO:0000256" key="1">
    <source>
        <dbReference type="ARBA" id="ARBA00000900"/>
    </source>
</evidence>
<dbReference type="PANTHER" id="PTHR15710">
    <property type="entry name" value="E3 UBIQUITIN-PROTEIN LIGASE PRAJA"/>
    <property type="match status" value="1"/>
</dbReference>
<evidence type="ECO:0000313" key="10">
    <source>
        <dbReference type="EMBL" id="KAK7256830.1"/>
    </source>
</evidence>
<evidence type="ECO:0000256" key="2">
    <source>
        <dbReference type="ARBA" id="ARBA00004906"/>
    </source>
</evidence>
<protein>
    <recommendedName>
        <fullName evidence="3">RING-type E3 ubiquitin transferase</fullName>
        <ecNumber evidence="3">2.3.2.27</ecNumber>
    </recommendedName>
</protein>
<keyword evidence="11" id="KW-1185">Reference proteome</keyword>
<dbReference type="EMBL" id="JAYWIO010000006">
    <property type="protein sequence ID" value="KAK7256830.1"/>
    <property type="molecule type" value="Genomic_DNA"/>
</dbReference>
<dbReference type="SUPFAM" id="SSF57850">
    <property type="entry name" value="RING/U-box"/>
    <property type="match status" value="1"/>
</dbReference>
<comment type="caution">
    <text evidence="10">The sequence shown here is derived from an EMBL/GenBank/DDBJ whole genome shotgun (WGS) entry which is preliminary data.</text>
</comment>
<reference evidence="10 11" key="1">
    <citation type="submission" date="2024-01" db="EMBL/GenBank/DDBJ databases">
        <title>The genomes of 5 underutilized Papilionoideae crops provide insights into root nodulation and disease resistanc.</title>
        <authorList>
            <person name="Yuan L."/>
        </authorList>
    </citation>
    <scope>NUCLEOTIDE SEQUENCE [LARGE SCALE GENOMIC DNA]</scope>
    <source>
        <strain evidence="10">ZHUSHIDOU_FW_LH</strain>
        <tissue evidence="10">Leaf</tissue>
    </source>
</reference>
<keyword evidence="7" id="KW-0862">Zinc</keyword>
<dbReference type="AlphaFoldDB" id="A0AAN9EL87"/>
<sequence>MSGDIFQLRFWDSYRPGSGPGSKIQKRSGDYFEYTLINPRAFLQQYCPYILANYTPFRYHPRAVIDEVIAAMQQLYHFDDQGPPPSSPANDNANARPPRKFCVTLFILDAPNQEAVVVQNNYSILVTRLLPLREDIIKYYLEKKNNSTVLELDCPICLQGFHHNNKSIDNGGDDDDDDNDSEAYATRCNHVFHQQCILPWFQNNRSCPLCRHRMPLLTRQFLIRWF</sequence>
<dbReference type="Gene3D" id="3.30.40.10">
    <property type="entry name" value="Zinc/RING finger domain, C3HC4 (zinc finger)"/>
    <property type="match status" value="1"/>
</dbReference>
<dbReference type="InterPro" id="IPR001841">
    <property type="entry name" value="Znf_RING"/>
</dbReference>
<feature type="domain" description="RING-type" evidence="9">
    <location>
        <begin position="154"/>
        <end position="211"/>
    </location>
</feature>
<evidence type="ECO:0000256" key="3">
    <source>
        <dbReference type="ARBA" id="ARBA00012483"/>
    </source>
</evidence>
<evidence type="ECO:0000256" key="5">
    <source>
        <dbReference type="ARBA" id="ARBA00022771"/>
    </source>
</evidence>
<dbReference type="PANTHER" id="PTHR15710:SF243">
    <property type="entry name" value="E3 UBIQUITIN-PROTEIN LIGASE PRAJA-2 ISOFORM X1"/>
    <property type="match status" value="1"/>
</dbReference>
<proteinExistence type="predicted"/>
<comment type="catalytic activity">
    <reaction evidence="1">
        <text>S-ubiquitinyl-[E2 ubiquitin-conjugating enzyme]-L-cysteine + [acceptor protein]-L-lysine = [E2 ubiquitin-conjugating enzyme]-L-cysteine + N(6)-ubiquitinyl-[acceptor protein]-L-lysine.</text>
        <dbReference type="EC" id="2.3.2.27"/>
    </reaction>
</comment>
<dbReference type="EC" id="2.3.2.27" evidence="3"/>
<dbReference type="GO" id="GO:0061630">
    <property type="term" value="F:ubiquitin protein ligase activity"/>
    <property type="evidence" value="ECO:0007669"/>
    <property type="project" value="UniProtKB-EC"/>
</dbReference>
<evidence type="ECO:0000256" key="7">
    <source>
        <dbReference type="ARBA" id="ARBA00022833"/>
    </source>
</evidence>
<dbReference type="Proteomes" id="UP001372338">
    <property type="component" value="Unassembled WGS sequence"/>
</dbReference>
<evidence type="ECO:0000256" key="8">
    <source>
        <dbReference type="PROSITE-ProRule" id="PRU00175"/>
    </source>
</evidence>
<comment type="pathway">
    <text evidence="2">Protein modification; protein ubiquitination.</text>
</comment>
<evidence type="ECO:0000256" key="6">
    <source>
        <dbReference type="ARBA" id="ARBA00022786"/>
    </source>
</evidence>
<dbReference type="GO" id="GO:0005737">
    <property type="term" value="C:cytoplasm"/>
    <property type="evidence" value="ECO:0007669"/>
    <property type="project" value="TreeGrafter"/>
</dbReference>
<dbReference type="GO" id="GO:0008270">
    <property type="term" value="F:zinc ion binding"/>
    <property type="evidence" value="ECO:0007669"/>
    <property type="project" value="UniProtKB-KW"/>
</dbReference>
<organism evidence="10 11">
    <name type="scientific">Crotalaria pallida</name>
    <name type="common">Smooth rattlebox</name>
    <name type="synonym">Crotalaria striata</name>
    <dbReference type="NCBI Taxonomy" id="3830"/>
    <lineage>
        <taxon>Eukaryota</taxon>
        <taxon>Viridiplantae</taxon>
        <taxon>Streptophyta</taxon>
        <taxon>Embryophyta</taxon>
        <taxon>Tracheophyta</taxon>
        <taxon>Spermatophyta</taxon>
        <taxon>Magnoliopsida</taxon>
        <taxon>eudicotyledons</taxon>
        <taxon>Gunneridae</taxon>
        <taxon>Pentapetalae</taxon>
        <taxon>rosids</taxon>
        <taxon>fabids</taxon>
        <taxon>Fabales</taxon>
        <taxon>Fabaceae</taxon>
        <taxon>Papilionoideae</taxon>
        <taxon>50 kb inversion clade</taxon>
        <taxon>genistoids sensu lato</taxon>
        <taxon>core genistoids</taxon>
        <taxon>Crotalarieae</taxon>
        <taxon>Crotalaria</taxon>
    </lineage>
</organism>
<dbReference type="Pfam" id="PF12678">
    <property type="entry name" value="zf-rbx1"/>
    <property type="match status" value="1"/>
</dbReference>
<evidence type="ECO:0000313" key="11">
    <source>
        <dbReference type="Proteomes" id="UP001372338"/>
    </source>
</evidence>
<keyword evidence="4" id="KW-0479">Metal-binding</keyword>
<dbReference type="InterPro" id="IPR013083">
    <property type="entry name" value="Znf_RING/FYVE/PHD"/>
</dbReference>
<dbReference type="SMART" id="SM00184">
    <property type="entry name" value="RING"/>
    <property type="match status" value="1"/>
</dbReference>
<dbReference type="GO" id="GO:0016567">
    <property type="term" value="P:protein ubiquitination"/>
    <property type="evidence" value="ECO:0007669"/>
    <property type="project" value="TreeGrafter"/>
</dbReference>
<evidence type="ECO:0000256" key="4">
    <source>
        <dbReference type="ARBA" id="ARBA00022723"/>
    </source>
</evidence>
<gene>
    <name evidence="10" type="ORF">RIF29_30358</name>
</gene>
<dbReference type="PROSITE" id="PS50089">
    <property type="entry name" value="ZF_RING_2"/>
    <property type="match status" value="1"/>
</dbReference>
<keyword evidence="5 8" id="KW-0863">Zinc-finger</keyword>
<dbReference type="InterPro" id="IPR024766">
    <property type="entry name" value="Znf_RING_H2"/>
</dbReference>
<keyword evidence="6" id="KW-0833">Ubl conjugation pathway</keyword>
<name>A0AAN9EL87_CROPI</name>
<accession>A0AAN9EL87</accession>